<keyword evidence="5" id="KW-1185">Reference proteome</keyword>
<comment type="caution">
    <text evidence="4">The sequence shown here is derived from an EMBL/GenBank/DDBJ whole genome shotgun (WGS) entry which is preliminary data.</text>
</comment>
<dbReference type="InterPro" id="IPR029033">
    <property type="entry name" value="His_PPase_superfam"/>
</dbReference>
<dbReference type="Gene3D" id="3.40.50.1240">
    <property type="entry name" value="Phosphoglycerate mutase-like"/>
    <property type="match status" value="1"/>
</dbReference>
<evidence type="ECO:0000313" key="5">
    <source>
        <dbReference type="Proteomes" id="UP000785679"/>
    </source>
</evidence>
<keyword evidence="3" id="KW-0732">Signal</keyword>
<keyword evidence="2" id="KW-0378">Hydrolase</keyword>
<dbReference type="PANTHER" id="PTHR11567">
    <property type="entry name" value="ACID PHOSPHATASE-RELATED"/>
    <property type="match status" value="1"/>
</dbReference>
<gene>
    <name evidence="4" type="ORF">FGO68_gene15194</name>
</gene>
<evidence type="ECO:0000256" key="3">
    <source>
        <dbReference type="SAM" id="SignalP"/>
    </source>
</evidence>
<dbReference type="PROSITE" id="PS00616">
    <property type="entry name" value="HIS_ACID_PHOSPHAT_1"/>
    <property type="match status" value="1"/>
</dbReference>
<dbReference type="InterPro" id="IPR000560">
    <property type="entry name" value="His_Pase_clade-2"/>
</dbReference>
<accession>A0A8J8NRT7</accession>
<dbReference type="InterPro" id="IPR033379">
    <property type="entry name" value="Acid_Pase_AS"/>
</dbReference>
<feature type="signal peptide" evidence="3">
    <location>
        <begin position="1"/>
        <end position="30"/>
    </location>
</feature>
<dbReference type="InterPro" id="IPR050645">
    <property type="entry name" value="Histidine_acid_phosphatase"/>
</dbReference>
<feature type="chain" id="PRO_5035276563" description="Histidine-type phosphatase" evidence="3">
    <location>
        <begin position="31"/>
        <end position="174"/>
    </location>
</feature>
<organism evidence="4 5">
    <name type="scientific">Halteria grandinella</name>
    <dbReference type="NCBI Taxonomy" id="5974"/>
    <lineage>
        <taxon>Eukaryota</taxon>
        <taxon>Sar</taxon>
        <taxon>Alveolata</taxon>
        <taxon>Ciliophora</taxon>
        <taxon>Intramacronucleata</taxon>
        <taxon>Spirotrichea</taxon>
        <taxon>Stichotrichia</taxon>
        <taxon>Sporadotrichida</taxon>
        <taxon>Halteriidae</taxon>
        <taxon>Halteria</taxon>
    </lineage>
</organism>
<dbReference type="EMBL" id="RRYP01007551">
    <property type="protein sequence ID" value="TNV80401.1"/>
    <property type="molecule type" value="Genomic_DNA"/>
</dbReference>
<dbReference type="SUPFAM" id="SSF53254">
    <property type="entry name" value="Phosphoglycerate mutase-like"/>
    <property type="match status" value="1"/>
</dbReference>
<evidence type="ECO:0000256" key="1">
    <source>
        <dbReference type="ARBA" id="ARBA00005375"/>
    </source>
</evidence>
<protein>
    <recommendedName>
        <fullName evidence="6">Histidine-type phosphatase</fullName>
    </recommendedName>
</protein>
<evidence type="ECO:0000256" key="2">
    <source>
        <dbReference type="ARBA" id="ARBA00022801"/>
    </source>
</evidence>
<evidence type="ECO:0008006" key="6">
    <source>
        <dbReference type="Google" id="ProtNLM"/>
    </source>
</evidence>
<reference evidence="4" key="1">
    <citation type="submission" date="2019-06" db="EMBL/GenBank/DDBJ databases">
        <authorList>
            <person name="Zheng W."/>
        </authorList>
    </citation>
    <scope>NUCLEOTIDE SEQUENCE</scope>
    <source>
        <strain evidence="4">QDHG01</strain>
    </source>
</reference>
<dbReference type="PANTHER" id="PTHR11567:SF110">
    <property type="entry name" value="2-PHOSPHOXYLOSE PHOSPHATASE 1"/>
    <property type="match status" value="1"/>
</dbReference>
<dbReference type="AlphaFoldDB" id="A0A8J8NRT7"/>
<comment type="similarity">
    <text evidence="1">Belongs to the histidine acid phosphatase family.</text>
</comment>
<proteinExistence type="inferred from homology"/>
<name>A0A8J8NRT7_HALGN</name>
<dbReference type="Pfam" id="PF00328">
    <property type="entry name" value="His_Phos_2"/>
    <property type="match status" value="1"/>
</dbReference>
<evidence type="ECO:0000313" key="4">
    <source>
        <dbReference type="EMBL" id="TNV80401.1"/>
    </source>
</evidence>
<sequence length="174" mass="20113">MSFKSAFHLPFACLFTFSIFLTLNALCALASDPIDRRLAYVIDITRHGSRAPKYQDDLNATEVYYEEPEGEITPLGQRQLYLRGREIRRRYIDQTYFLKAQYDPEELEVHSAFTQRCLASAQSFILGLYPPGTAEPYNPKIDSFPPFSLDNLQLLISPYQDKFRPLPRLVPIQL</sequence>
<dbReference type="OrthoDB" id="294308at2759"/>
<dbReference type="Proteomes" id="UP000785679">
    <property type="component" value="Unassembled WGS sequence"/>
</dbReference>
<dbReference type="CDD" id="cd07061">
    <property type="entry name" value="HP_HAP_like"/>
    <property type="match status" value="1"/>
</dbReference>
<dbReference type="GO" id="GO:0016791">
    <property type="term" value="F:phosphatase activity"/>
    <property type="evidence" value="ECO:0007669"/>
    <property type="project" value="TreeGrafter"/>
</dbReference>